<feature type="transmembrane region" description="Helical" evidence="2">
    <location>
        <begin position="190"/>
        <end position="210"/>
    </location>
</feature>
<gene>
    <name evidence="3" type="ORF">CAP_1058</name>
</gene>
<accession>A0A017SV93</accession>
<feature type="transmembrane region" description="Helical" evidence="2">
    <location>
        <begin position="222"/>
        <end position="241"/>
    </location>
</feature>
<keyword evidence="4" id="KW-1185">Reference proteome</keyword>
<dbReference type="Proteomes" id="UP000019678">
    <property type="component" value="Unassembled WGS sequence"/>
</dbReference>
<dbReference type="EMBL" id="ASRX01000122">
    <property type="protein sequence ID" value="EYF00216.1"/>
    <property type="molecule type" value="Genomic_DNA"/>
</dbReference>
<organism evidence="3 4">
    <name type="scientific">Chondromyces apiculatus DSM 436</name>
    <dbReference type="NCBI Taxonomy" id="1192034"/>
    <lineage>
        <taxon>Bacteria</taxon>
        <taxon>Pseudomonadati</taxon>
        <taxon>Myxococcota</taxon>
        <taxon>Polyangia</taxon>
        <taxon>Polyangiales</taxon>
        <taxon>Polyangiaceae</taxon>
        <taxon>Chondromyces</taxon>
    </lineage>
</organism>
<feature type="transmembrane region" description="Helical" evidence="2">
    <location>
        <begin position="144"/>
        <end position="162"/>
    </location>
</feature>
<feature type="compositionally biased region" description="Low complexity" evidence="1">
    <location>
        <begin position="549"/>
        <end position="559"/>
    </location>
</feature>
<feature type="transmembrane region" description="Helical" evidence="2">
    <location>
        <begin position="82"/>
        <end position="101"/>
    </location>
</feature>
<dbReference type="OrthoDB" id="5484911at2"/>
<dbReference type="STRING" id="1192034.CAP_1058"/>
<feature type="compositionally biased region" description="Low complexity" evidence="1">
    <location>
        <begin position="521"/>
        <end position="542"/>
    </location>
</feature>
<protein>
    <submittedName>
        <fullName evidence="3">Uncharacterized protein</fullName>
    </submittedName>
</protein>
<sequence length="743" mass="78726">MSETALFFGLSSARLRARCRWGGGALAFTLFLPYEIIDGVPQFVWQLIPELPPAGVVASLAPTAAGLAIVIASFLTRRATSLATTVLAALTLAALLLQLGADAAAWEVLAVPESLADRSTPALLALSLTAAGVSLMFRPWARRAGRAVLTLAVASAALFYAWPTRGEAPLLTLGRALAVLPELPSFGLQLGMLFIVLVALWPLLIPLAGLHTLRRPPTREQPVLAAFALYGLPGILLMFAYRGFMGAQAGAALWAALLTIVILTALLCLVASAVEVLGEAWVTPEAALEQPQGLPLRRALAAALAAVTLLGAAQWVLSRPPSKGVTWTLQQPTADGDKLFGELLHAWGQARLRWDRRVRTQSAAGGLVAVKAAARELTTAAHRLDPGLGQAIAALTAEAGDLDLAGRRWYRLIGEVNEANRRAGLPYYVDPTVSIYQTEEGLRRHFSVHSYRIEKVRRFLVGRKELATLQVRQIGTRRGDHTRLGFSRDLQPFALVVLDELTPHRDEVAALATASRCTAAPKLDQATPAPDPAASTAPASADPAPPASADPAAPDTAAPAAPPAALPTLVPETDEALARCGELLAGAVKDAGGQDQLLAALTEATERHELQHQVDGPHLPLASLVLKRLAAYAKESQDRVNRELSAYLAEMTAPGAAPRLGLVHLARFILLTPRGTEHHVGTLALEALTGQEVPREGNKVDRAAVARALTELGRESDDALRARAAQAWSSLFGVPLVPPQPVP</sequence>
<feature type="transmembrane region" description="Helical" evidence="2">
    <location>
        <begin position="253"/>
        <end position="278"/>
    </location>
</feature>
<evidence type="ECO:0000313" key="3">
    <source>
        <dbReference type="EMBL" id="EYF00216.1"/>
    </source>
</evidence>
<feature type="transmembrane region" description="Helical" evidence="2">
    <location>
        <begin position="299"/>
        <end position="317"/>
    </location>
</feature>
<keyword evidence="2" id="KW-0812">Transmembrane</keyword>
<feature type="transmembrane region" description="Helical" evidence="2">
    <location>
        <begin position="21"/>
        <end position="37"/>
    </location>
</feature>
<dbReference type="RefSeq" id="WP_052376878.1">
    <property type="nucleotide sequence ID" value="NZ_ASRX01000122.1"/>
</dbReference>
<evidence type="ECO:0000256" key="2">
    <source>
        <dbReference type="SAM" id="Phobius"/>
    </source>
</evidence>
<name>A0A017SV93_9BACT</name>
<reference evidence="3 4" key="1">
    <citation type="submission" date="2013-05" db="EMBL/GenBank/DDBJ databases">
        <title>Genome assembly of Chondromyces apiculatus DSM 436.</title>
        <authorList>
            <person name="Sharma G."/>
            <person name="Khatri I."/>
            <person name="Kaur C."/>
            <person name="Mayilraj S."/>
            <person name="Subramanian S."/>
        </authorList>
    </citation>
    <scope>NUCLEOTIDE SEQUENCE [LARGE SCALE GENOMIC DNA]</scope>
    <source>
        <strain evidence="3 4">DSM 436</strain>
    </source>
</reference>
<keyword evidence="2" id="KW-1133">Transmembrane helix</keyword>
<evidence type="ECO:0000313" key="4">
    <source>
        <dbReference type="Proteomes" id="UP000019678"/>
    </source>
</evidence>
<comment type="caution">
    <text evidence="3">The sequence shown here is derived from an EMBL/GenBank/DDBJ whole genome shotgun (WGS) entry which is preliminary data.</text>
</comment>
<feature type="transmembrane region" description="Helical" evidence="2">
    <location>
        <begin position="121"/>
        <end position="137"/>
    </location>
</feature>
<feature type="region of interest" description="Disordered" evidence="1">
    <location>
        <begin position="521"/>
        <end position="566"/>
    </location>
</feature>
<proteinExistence type="predicted"/>
<evidence type="ECO:0000256" key="1">
    <source>
        <dbReference type="SAM" id="MobiDB-lite"/>
    </source>
</evidence>
<feature type="transmembrane region" description="Helical" evidence="2">
    <location>
        <begin position="57"/>
        <end position="75"/>
    </location>
</feature>
<dbReference type="AlphaFoldDB" id="A0A017SV93"/>
<keyword evidence="2" id="KW-0472">Membrane</keyword>